<dbReference type="InterPro" id="IPR003443">
    <property type="entry name" value="IL-15/IL-21_fam"/>
</dbReference>
<dbReference type="PANTHER" id="PTHR14356">
    <property type="entry name" value="INTERLEUKIN-15-RELATED"/>
    <property type="match status" value="1"/>
</dbReference>
<reference evidence="6 8" key="2">
    <citation type="journal article" date="2011" name="PLoS Biol.">
        <title>Modernizing reference genome assemblies.</title>
        <authorList>
            <person name="Church D.M."/>
            <person name="Schneider V.A."/>
            <person name="Graves T."/>
            <person name="Auger K."/>
            <person name="Cunningham F."/>
            <person name="Bouk N."/>
            <person name="Chen H.C."/>
            <person name="Agarwala R."/>
            <person name="McLaren W.M."/>
            <person name="Ritchie G.R."/>
            <person name="Albracht D."/>
            <person name="Kremitzki M."/>
            <person name="Rock S."/>
            <person name="Kotkiewicz H."/>
            <person name="Kremitzki C."/>
            <person name="Wollam A."/>
            <person name="Trani L."/>
            <person name="Fulton L."/>
            <person name="Fulton R."/>
            <person name="Matthews L."/>
            <person name="Whitehead S."/>
            <person name="Chow W."/>
            <person name="Torrance J."/>
            <person name="Dunn M."/>
            <person name="Harden G."/>
            <person name="Threadgold G."/>
            <person name="Wood J."/>
            <person name="Collins J."/>
            <person name="Heath P."/>
            <person name="Griffiths G."/>
            <person name="Pelan S."/>
            <person name="Grafham D."/>
            <person name="Eichler E.E."/>
            <person name="Weinstock G."/>
            <person name="Mardis E.R."/>
            <person name="Wilson R.K."/>
            <person name="Howe K."/>
            <person name="Flicek P."/>
            <person name="Hubbard T."/>
        </authorList>
    </citation>
    <scope>NUCLEOTIDE SEQUENCE [LARGE SCALE GENOMIC DNA]</scope>
    <source>
        <strain evidence="6 8">C57BL/6J</strain>
    </source>
</reference>
<dbReference type="GO" id="GO:0006955">
    <property type="term" value="P:immune response"/>
    <property type="evidence" value="ECO:0007669"/>
    <property type="project" value="InterPro"/>
</dbReference>
<dbReference type="GeneTree" id="ENSGT00390000016264"/>
<dbReference type="Ensembl" id="ENSMUST00000211565.2">
    <property type="protein sequence ID" value="ENSMUSP00000147319.2"/>
    <property type="gene ID" value="ENSMUSG00000031712.11"/>
</dbReference>
<dbReference type="GO" id="GO:0005615">
    <property type="term" value="C:extracellular space"/>
    <property type="evidence" value="ECO:0007669"/>
    <property type="project" value="UniProtKB-KW"/>
</dbReference>
<comment type="subcellular location">
    <subcellularLocation>
        <location evidence="1">Secreted</location>
    </subcellularLocation>
</comment>
<reference evidence="6" key="3">
    <citation type="submission" date="2025-08" db="UniProtKB">
        <authorList>
            <consortium name="Ensembl"/>
        </authorList>
    </citation>
    <scope>IDENTIFICATION</scope>
    <source>
        <strain evidence="6">C57BL/6J</strain>
    </source>
</reference>
<dbReference type="PRINTS" id="PR01947">
    <property type="entry name" value="INTLKN15MAML"/>
</dbReference>
<gene>
    <name evidence="6 7" type="primary">Il15</name>
</gene>
<evidence type="ECO:0000256" key="4">
    <source>
        <dbReference type="ARBA" id="ARBA00022729"/>
    </source>
</evidence>
<keyword evidence="3" id="KW-0964">Secreted</keyword>
<keyword evidence="8" id="KW-1185">Reference proteome</keyword>
<evidence type="ECO:0000313" key="6">
    <source>
        <dbReference type="Ensembl" id="ENSMUSP00000147319.2"/>
    </source>
</evidence>
<proteinExistence type="predicted"/>
<reference evidence="6 8" key="1">
    <citation type="journal article" date="2009" name="PLoS Biol.">
        <title>Lineage-specific biology revealed by a finished genome assembly of the mouse.</title>
        <authorList>
            <consortium name="Mouse Genome Sequencing Consortium"/>
            <person name="Church D.M."/>
            <person name="Goodstadt L."/>
            <person name="Hillier L.W."/>
            <person name="Zody M.C."/>
            <person name="Goldstein S."/>
            <person name="She X."/>
            <person name="Bult C.J."/>
            <person name="Agarwala R."/>
            <person name="Cherry J.L."/>
            <person name="DiCuccio M."/>
            <person name="Hlavina W."/>
            <person name="Kapustin Y."/>
            <person name="Meric P."/>
            <person name="Maglott D."/>
            <person name="Birtle Z."/>
            <person name="Marques A.C."/>
            <person name="Graves T."/>
            <person name="Zhou S."/>
            <person name="Teague B."/>
            <person name="Potamousis K."/>
            <person name="Churas C."/>
            <person name="Place M."/>
            <person name="Herschleb J."/>
            <person name="Runnheim R."/>
            <person name="Forrest D."/>
            <person name="Amos-Landgraf J."/>
            <person name="Schwartz D.C."/>
            <person name="Cheng Z."/>
            <person name="Lindblad-Toh K."/>
            <person name="Eichler E.E."/>
            <person name="Ponting C.P."/>
        </authorList>
    </citation>
    <scope>NUCLEOTIDE SEQUENCE [LARGE SCALE GENOMIC DNA]</scope>
    <source>
        <strain evidence="6 8">C57BL/6J</strain>
    </source>
</reference>
<dbReference type="VEuPathDB" id="HostDB:ENSMUSG00000031712"/>
<dbReference type="PANTHER" id="PTHR14356:SF3">
    <property type="entry name" value="INTERLEUKIN-15"/>
    <property type="match status" value="1"/>
</dbReference>
<dbReference type="AGR" id="MGI:103014"/>
<sequence length="61" mass="6976">MKILKPYMRNTSISCYLCFLLNSHFLTEAGIHVFILGITVFPGALRITPQSRDQCVFYSGY</sequence>
<evidence type="ECO:0000313" key="8">
    <source>
        <dbReference type="Proteomes" id="UP000000589"/>
    </source>
</evidence>
<name>A0A1B0GQZ8_MOUSE</name>
<protein>
    <submittedName>
        <fullName evidence="6">Interleukin 15</fullName>
    </submittedName>
</protein>
<dbReference type="Bgee" id="ENSMUSG00000031712">
    <property type="expression patterns" value="Expressed in granulocyte and 141 other cell types or tissues"/>
</dbReference>
<dbReference type="GO" id="GO:0005125">
    <property type="term" value="F:cytokine activity"/>
    <property type="evidence" value="ECO:0007669"/>
    <property type="project" value="UniProtKB-KW"/>
</dbReference>
<dbReference type="Proteomes" id="UP000000589">
    <property type="component" value="Chromosome 8"/>
</dbReference>
<evidence type="ECO:0000256" key="2">
    <source>
        <dbReference type="ARBA" id="ARBA00022514"/>
    </source>
</evidence>
<keyword evidence="4" id="KW-0732">Signal</keyword>
<dbReference type="ExpressionAtlas" id="A0A1B0GQZ8">
    <property type="expression patterns" value="baseline and differential"/>
</dbReference>
<evidence type="ECO:0000256" key="1">
    <source>
        <dbReference type="ARBA" id="ARBA00004613"/>
    </source>
</evidence>
<keyword evidence="5" id="KW-1015">Disulfide bond</keyword>
<dbReference type="Antibodypedia" id="3844">
    <property type="antibodies" value="1228 antibodies from 43 providers"/>
</dbReference>
<dbReference type="GO" id="GO:0005126">
    <property type="term" value="F:cytokine receptor binding"/>
    <property type="evidence" value="ECO:0007669"/>
    <property type="project" value="InterPro"/>
</dbReference>
<evidence type="ECO:0000256" key="5">
    <source>
        <dbReference type="ARBA" id="ARBA00023157"/>
    </source>
</evidence>
<dbReference type="AlphaFoldDB" id="A0A1B0GQZ8"/>
<reference evidence="6" key="4">
    <citation type="submission" date="2025-09" db="UniProtKB">
        <authorList>
            <consortium name="Ensembl"/>
        </authorList>
    </citation>
    <scope>IDENTIFICATION</scope>
    <source>
        <strain evidence="6">C57BL/6J</strain>
    </source>
</reference>
<dbReference type="MGI" id="MGI:103014">
    <property type="gene designation" value="Il15"/>
</dbReference>
<accession>A0A1B0GQZ8</accession>
<organism evidence="6 8">
    <name type="scientific">Mus musculus</name>
    <name type="common">Mouse</name>
    <dbReference type="NCBI Taxonomy" id="10090"/>
    <lineage>
        <taxon>Eukaryota</taxon>
        <taxon>Metazoa</taxon>
        <taxon>Chordata</taxon>
        <taxon>Craniata</taxon>
        <taxon>Vertebrata</taxon>
        <taxon>Euteleostomi</taxon>
        <taxon>Mammalia</taxon>
        <taxon>Eutheria</taxon>
        <taxon>Euarchontoglires</taxon>
        <taxon>Glires</taxon>
        <taxon>Rodentia</taxon>
        <taxon>Myomorpha</taxon>
        <taxon>Muroidea</taxon>
        <taxon>Muridae</taxon>
        <taxon>Murinae</taxon>
        <taxon>Mus</taxon>
        <taxon>Mus</taxon>
    </lineage>
</organism>
<dbReference type="InterPro" id="IPR020466">
    <property type="entry name" value="IL-15_mml"/>
</dbReference>
<evidence type="ECO:0000313" key="7">
    <source>
        <dbReference type="MGI" id="MGI:103014"/>
    </source>
</evidence>
<keyword evidence="2" id="KW-0202">Cytokine</keyword>
<evidence type="ECO:0000256" key="3">
    <source>
        <dbReference type="ARBA" id="ARBA00022525"/>
    </source>
</evidence>